<evidence type="ECO:0000259" key="1">
    <source>
        <dbReference type="Pfam" id="PF04969"/>
    </source>
</evidence>
<dbReference type="InterPro" id="IPR008978">
    <property type="entry name" value="HSP20-like_chaperone"/>
</dbReference>
<dbReference type="Pfam" id="PF04969">
    <property type="entry name" value="CS"/>
    <property type="match status" value="1"/>
</dbReference>
<dbReference type="InterPro" id="IPR015120">
    <property type="entry name" value="Siah-Interact_N"/>
</dbReference>
<proteinExistence type="predicted"/>
<accession>A0ABP1B6T7</accession>
<dbReference type="Gene3D" id="4.10.860.10">
    <property type="entry name" value="UVR domain"/>
    <property type="match status" value="1"/>
</dbReference>
<dbReference type="Proteomes" id="UP001497522">
    <property type="component" value="Chromosome 2"/>
</dbReference>
<evidence type="ECO:0008006" key="5">
    <source>
        <dbReference type="Google" id="ProtNLM"/>
    </source>
</evidence>
<gene>
    <name evidence="3" type="ORF">CSSPJE1EN2_LOCUS13533</name>
</gene>
<name>A0ABP1B6T7_9BRYO</name>
<dbReference type="InterPro" id="IPR007052">
    <property type="entry name" value="CS_dom"/>
</dbReference>
<evidence type="ECO:0000313" key="4">
    <source>
        <dbReference type="Proteomes" id="UP001497522"/>
    </source>
</evidence>
<dbReference type="Gene3D" id="2.60.40.790">
    <property type="match status" value="1"/>
</dbReference>
<keyword evidence="4" id="KW-1185">Reference proteome</keyword>
<dbReference type="Pfam" id="PF09032">
    <property type="entry name" value="Siah-Interact_N"/>
    <property type="match status" value="1"/>
</dbReference>
<dbReference type="EMBL" id="OZ023703">
    <property type="protein sequence ID" value="CAK9870865.1"/>
    <property type="molecule type" value="Genomic_DNA"/>
</dbReference>
<evidence type="ECO:0000259" key="2">
    <source>
        <dbReference type="Pfam" id="PF09032"/>
    </source>
</evidence>
<feature type="domain" description="Siah interacting protein N-terminal" evidence="2">
    <location>
        <begin position="6"/>
        <end position="55"/>
    </location>
</feature>
<feature type="domain" description="CS" evidence="1">
    <location>
        <begin position="75"/>
        <end position="111"/>
    </location>
</feature>
<dbReference type="PANTHER" id="PTHR47686">
    <property type="entry name" value="SGS DOMAIN-CONTAINING PROTEIN"/>
    <property type="match status" value="1"/>
</dbReference>
<evidence type="ECO:0000313" key="3">
    <source>
        <dbReference type="EMBL" id="CAK9870865.1"/>
    </source>
</evidence>
<dbReference type="SUPFAM" id="SSF140106">
    <property type="entry name" value="Calcyclin-binding protein-like"/>
    <property type="match status" value="1"/>
</dbReference>
<sequence length="126" mass="14326">MAGAVMQDDIDELRHLLQEAKRPRVQSILSSQISSLEKTFKDEHEAAAAAEQTPKVIPLEIKKFQPIIQYTTLATFSWDQDYDKVKIYITLEGASQEKIEARFHSDSVDLKSMMLVGRIIAVLYQS</sequence>
<dbReference type="PANTHER" id="PTHR47686:SF1">
    <property type="entry name" value="CALCYCLIN-BINDING PROTEIN"/>
    <property type="match status" value="1"/>
</dbReference>
<organism evidence="3 4">
    <name type="scientific">Sphagnum jensenii</name>
    <dbReference type="NCBI Taxonomy" id="128206"/>
    <lineage>
        <taxon>Eukaryota</taxon>
        <taxon>Viridiplantae</taxon>
        <taxon>Streptophyta</taxon>
        <taxon>Embryophyta</taxon>
        <taxon>Bryophyta</taxon>
        <taxon>Sphagnophytina</taxon>
        <taxon>Sphagnopsida</taxon>
        <taxon>Sphagnales</taxon>
        <taxon>Sphagnaceae</taxon>
        <taxon>Sphagnum</taxon>
    </lineage>
</organism>
<dbReference type="InterPro" id="IPR037201">
    <property type="entry name" value="CacyBP_N"/>
</dbReference>
<reference evidence="3 4" key="1">
    <citation type="submission" date="2024-03" db="EMBL/GenBank/DDBJ databases">
        <authorList>
            <consortium name="ELIXIR-Norway"/>
            <consortium name="Elixir Norway"/>
        </authorList>
    </citation>
    <scope>NUCLEOTIDE SEQUENCE [LARGE SCALE GENOMIC DNA]</scope>
</reference>
<protein>
    <recommendedName>
        <fullName evidence="5">Calcyclin-binding protein</fullName>
    </recommendedName>
</protein>